<dbReference type="EnsemblProtists" id="PYU1_T005203">
    <property type="protein sequence ID" value="PYU1_T005203"/>
    <property type="gene ID" value="PYU1_G005192"/>
</dbReference>
<evidence type="ECO:0000313" key="2">
    <source>
        <dbReference type="EnsemblProtists" id="PYU1_T005203"/>
    </source>
</evidence>
<keyword evidence="1" id="KW-0472">Membrane</keyword>
<dbReference type="EMBL" id="GL376633">
    <property type="status" value="NOT_ANNOTATED_CDS"/>
    <property type="molecule type" value="Genomic_DNA"/>
</dbReference>
<accession>K3WJR1</accession>
<dbReference type="VEuPathDB" id="FungiDB:PYU1_G005192"/>
<evidence type="ECO:0000256" key="1">
    <source>
        <dbReference type="SAM" id="Phobius"/>
    </source>
</evidence>
<protein>
    <submittedName>
        <fullName evidence="2">Uncharacterized protein</fullName>
    </submittedName>
</protein>
<keyword evidence="3" id="KW-1185">Reference proteome</keyword>
<sequence>MVATRGSNVLLLKPLLQASRASKGDLEAAIAAVRKLLPEQPSLVSSEALFKDARRRWTDQKDPGVSTDQFALLVIACRWEKLLEQFLLQNHAADTLTDLKSLLRAWERLPSATALTLPLLDVLLTVALLFIFGYEQSDGTTRHARCLEDNMMTSSSHCSCERVPSAASILSQHIKRPNQTNDAWKNFFELPIALDDRKFNSKNGRALGAALLQVAEQQDYILSMAHRRCGEDPSHLGSQHDGERRVVLEQLWEVARQVLKAGSTAGTTEGCV</sequence>
<dbReference type="AlphaFoldDB" id="K3WJR1"/>
<dbReference type="InParanoid" id="K3WJR1"/>
<proteinExistence type="predicted"/>
<dbReference type="HOGENOM" id="CLU_830534_0_0_1"/>
<feature type="transmembrane region" description="Helical" evidence="1">
    <location>
        <begin position="112"/>
        <end position="134"/>
    </location>
</feature>
<reference evidence="2" key="3">
    <citation type="submission" date="2015-02" db="UniProtKB">
        <authorList>
            <consortium name="EnsemblProtists"/>
        </authorList>
    </citation>
    <scope>IDENTIFICATION</scope>
    <source>
        <strain evidence="2">DAOM BR144</strain>
    </source>
</reference>
<dbReference type="Proteomes" id="UP000019132">
    <property type="component" value="Unassembled WGS sequence"/>
</dbReference>
<keyword evidence="1" id="KW-0812">Transmembrane</keyword>
<reference evidence="3" key="1">
    <citation type="journal article" date="2010" name="Genome Biol.">
        <title>Genome sequence of the necrotrophic plant pathogen Pythium ultimum reveals original pathogenicity mechanisms and effector repertoire.</title>
        <authorList>
            <person name="Levesque C.A."/>
            <person name="Brouwer H."/>
            <person name="Cano L."/>
            <person name="Hamilton J.P."/>
            <person name="Holt C."/>
            <person name="Huitema E."/>
            <person name="Raffaele S."/>
            <person name="Robideau G.P."/>
            <person name="Thines M."/>
            <person name="Win J."/>
            <person name="Zerillo M.M."/>
            <person name="Beakes G.W."/>
            <person name="Boore J.L."/>
            <person name="Busam D."/>
            <person name="Dumas B."/>
            <person name="Ferriera S."/>
            <person name="Fuerstenberg S.I."/>
            <person name="Gachon C.M."/>
            <person name="Gaulin E."/>
            <person name="Govers F."/>
            <person name="Grenville-Briggs L."/>
            <person name="Horner N."/>
            <person name="Hostetler J."/>
            <person name="Jiang R.H."/>
            <person name="Johnson J."/>
            <person name="Krajaejun T."/>
            <person name="Lin H."/>
            <person name="Meijer H.J."/>
            <person name="Moore B."/>
            <person name="Morris P."/>
            <person name="Phuntmart V."/>
            <person name="Puiu D."/>
            <person name="Shetty J."/>
            <person name="Stajich J.E."/>
            <person name="Tripathy S."/>
            <person name="Wawra S."/>
            <person name="van West P."/>
            <person name="Whitty B.R."/>
            <person name="Coutinho P.M."/>
            <person name="Henrissat B."/>
            <person name="Martin F."/>
            <person name="Thomas P.D."/>
            <person name="Tyler B.M."/>
            <person name="De Vries R.P."/>
            <person name="Kamoun S."/>
            <person name="Yandell M."/>
            <person name="Tisserat N."/>
            <person name="Buell C.R."/>
        </authorList>
    </citation>
    <scope>NUCLEOTIDE SEQUENCE</scope>
    <source>
        <strain evidence="3">DAOM:BR144</strain>
    </source>
</reference>
<organism evidence="2 3">
    <name type="scientific">Globisporangium ultimum (strain ATCC 200006 / CBS 805.95 / DAOM BR144)</name>
    <name type="common">Pythium ultimum</name>
    <dbReference type="NCBI Taxonomy" id="431595"/>
    <lineage>
        <taxon>Eukaryota</taxon>
        <taxon>Sar</taxon>
        <taxon>Stramenopiles</taxon>
        <taxon>Oomycota</taxon>
        <taxon>Peronosporomycetes</taxon>
        <taxon>Pythiales</taxon>
        <taxon>Pythiaceae</taxon>
        <taxon>Globisporangium</taxon>
    </lineage>
</organism>
<name>K3WJR1_GLOUD</name>
<keyword evidence="1" id="KW-1133">Transmembrane helix</keyword>
<reference evidence="3" key="2">
    <citation type="submission" date="2010-04" db="EMBL/GenBank/DDBJ databases">
        <authorList>
            <person name="Buell R."/>
            <person name="Hamilton J."/>
            <person name="Hostetler J."/>
        </authorList>
    </citation>
    <scope>NUCLEOTIDE SEQUENCE [LARGE SCALE GENOMIC DNA]</scope>
    <source>
        <strain evidence="3">DAOM:BR144</strain>
    </source>
</reference>
<dbReference type="eggNOG" id="ENOG502T37J">
    <property type="taxonomic scope" value="Eukaryota"/>
</dbReference>
<evidence type="ECO:0000313" key="3">
    <source>
        <dbReference type="Proteomes" id="UP000019132"/>
    </source>
</evidence>